<gene>
    <name evidence="3" type="ORF">C1H46_038226</name>
</gene>
<feature type="region of interest" description="Disordered" evidence="1">
    <location>
        <begin position="1"/>
        <end position="49"/>
    </location>
</feature>
<sequence length="437" mass="48513">MAAAPSPSPALSNSSSGATRPTTTAAADAPTVAPLHPVHRTGTPPKTLRGLNKPKCKQCGNVARSSEWGLYIGEAVRCQNDSSRCSDGVHTSHARVAAQKLKIHVIFMVGSCLGLGILTYPFGLVCHFRLSGTVFVVLKTNATFPDKAQTSNSPLFDHQSTEASPSGNSHRVASFRQLSNNFAQFNNLHIPLRSKKPLTRKDAVAINEWRFSKLKEYKERNIEVENEAFDRYMQNVTLLEEVFSVKSITEESIGDGSSISNYDTTSTMEDETEAMVSGLKLKLRSNPMRTNNFRKRIQQVVDEGLKKLQKREFDDGGKKSSGPNGLDKGPQKEETWWAERASALGDLIDKLNKARNEEDLKACLELKSQLFSEHKLTSRSESEDADITKKQTEKNDPDPRKEWNCLFPKVISTTEIDQETLKSVDAHFSTLEQIEGL</sequence>
<protein>
    <submittedName>
        <fullName evidence="3">Uncharacterized protein</fullName>
    </submittedName>
</protein>
<dbReference type="Proteomes" id="UP000315295">
    <property type="component" value="Unassembled WGS sequence"/>
</dbReference>
<evidence type="ECO:0000313" key="4">
    <source>
        <dbReference type="Proteomes" id="UP000315295"/>
    </source>
</evidence>
<proteinExistence type="predicted"/>
<keyword evidence="2" id="KW-0812">Transmembrane</keyword>
<feature type="region of interest" description="Disordered" evidence="1">
    <location>
        <begin position="308"/>
        <end position="333"/>
    </location>
</feature>
<evidence type="ECO:0000313" key="3">
    <source>
        <dbReference type="EMBL" id="TQD76247.1"/>
    </source>
</evidence>
<dbReference type="STRING" id="106549.A0A540KPY6"/>
<feature type="region of interest" description="Disordered" evidence="1">
    <location>
        <begin position="149"/>
        <end position="169"/>
    </location>
</feature>
<feature type="transmembrane region" description="Helical" evidence="2">
    <location>
        <begin position="103"/>
        <end position="123"/>
    </location>
</feature>
<feature type="region of interest" description="Disordered" evidence="1">
    <location>
        <begin position="375"/>
        <end position="402"/>
    </location>
</feature>
<keyword evidence="2" id="KW-0472">Membrane</keyword>
<feature type="compositionally biased region" description="Basic and acidic residues" evidence="1">
    <location>
        <begin position="308"/>
        <end position="318"/>
    </location>
</feature>
<dbReference type="EMBL" id="VIEB01001043">
    <property type="protein sequence ID" value="TQD76247.1"/>
    <property type="molecule type" value="Genomic_DNA"/>
</dbReference>
<evidence type="ECO:0000256" key="2">
    <source>
        <dbReference type="SAM" id="Phobius"/>
    </source>
</evidence>
<keyword evidence="4" id="KW-1185">Reference proteome</keyword>
<accession>A0A540KPY6</accession>
<evidence type="ECO:0000256" key="1">
    <source>
        <dbReference type="SAM" id="MobiDB-lite"/>
    </source>
</evidence>
<feature type="compositionally biased region" description="Low complexity" evidence="1">
    <location>
        <begin position="1"/>
        <end position="34"/>
    </location>
</feature>
<comment type="caution">
    <text evidence="3">The sequence shown here is derived from an EMBL/GenBank/DDBJ whole genome shotgun (WGS) entry which is preliminary data.</text>
</comment>
<dbReference type="PANTHER" id="PTHR35696:SF1">
    <property type="entry name" value="ELECTRON CARRIER_IRON ION-BINDING PROTEIN"/>
    <property type="match status" value="1"/>
</dbReference>
<keyword evidence="2" id="KW-1133">Transmembrane helix</keyword>
<name>A0A540KPY6_MALBA</name>
<organism evidence="3 4">
    <name type="scientific">Malus baccata</name>
    <name type="common">Siberian crab apple</name>
    <name type="synonym">Pyrus baccata</name>
    <dbReference type="NCBI Taxonomy" id="106549"/>
    <lineage>
        <taxon>Eukaryota</taxon>
        <taxon>Viridiplantae</taxon>
        <taxon>Streptophyta</taxon>
        <taxon>Embryophyta</taxon>
        <taxon>Tracheophyta</taxon>
        <taxon>Spermatophyta</taxon>
        <taxon>Magnoliopsida</taxon>
        <taxon>eudicotyledons</taxon>
        <taxon>Gunneridae</taxon>
        <taxon>Pentapetalae</taxon>
        <taxon>rosids</taxon>
        <taxon>fabids</taxon>
        <taxon>Rosales</taxon>
        <taxon>Rosaceae</taxon>
        <taxon>Amygdaloideae</taxon>
        <taxon>Maleae</taxon>
        <taxon>Malus</taxon>
    </lineage>
</organism>
<reference evidence="3 4" key="1">
    <citation type="journal article" date="2019" name="G3 (Bethesda)">
        <title>Sequencing of a Wild Apple (Malus baccata) Genome Unravels the Differences Between Cultivated and Wild Apple Species Regarding Disease Resistance and Cold Tolerance.</title>
        <authorList>
            <person name="Chen X."/>
        </authorList>
    </citation>
    <scope>NUCLEOTIDE SEQUENCE [LARGE SCALE GENOMIC DNA]</scope>
    <source>
        <strain evidence="4">cv. Shandingzi</strain>
        <tissue evidence="3">Leaves</tissue>
    </source>
</reference>
<dbReference type="AlphaFoldDB" id="A0A540KPY6"/>
<dbReference type="PANTHER" id="PTHR35696">
    <property type="entry name" value="ELECTRON CARRIER/IRON ION-BINDING PROTEIN"/>
    <property type="match status" value="1"/>
</dbReference>